<reference evidence="7" key="2">
    <citation type="submission" date="2020-03" db="EMBL/GenBank/DDBJ databases">
        <title>Walnut 2.0.</title>
        <authorList>
            <person name="Marrano A."/>
            <person name="Britton M."/>
            <person name="Zimin A.V."/>
            <person name="Zaini P.A."/>
            <person name="Workman R."/>
            <person name="Puiu D."/>
            <person name="Bianco L."/>
            <person name="Allen B.J."/>
            <person name="Troggio M."/>
            <person name="Leslie C.A."/>
            <person name="Timp W."/>
            <person name="Dendekar A."/>
            <person name="Salzberg S.L."/>
            <person name="Neale D.B."/>
        </authorList>
    </citation>
    <scope>NUCLEOTIDE SEQUENCE</scope>
    <source>
        <tissue evidence="7">Leaves</tissue>
    </source>
</reference>
<dbReference type="Gramene" id="Jr07_03470_p1">
    <property type="protein sequence ID" value="cds.Jr07_03470_p1"/>
    <property type="gene ID" value="Jr07_03470"/>
</dbReference>
<dbReference type="EMBL" id="LIHL02000007">
    <property type="protein sequence ID" value="KAF5463946.1"/>
    <property type="molecule type" value="Genomic_DNA"/>
</dbReference>
<dbReference type="InterPro" id="IPR005202">
    <property type="entry name" value="TF_GRAS"/>
</dbReference>
<keyword evidence="4" id="KW-0539">Nucleus</keyword>
<gene>
    <name evidence="7" type="ORF">F2P56_014069</name>
</gene>
<evidence type="ECO:0000313" key="7">
    <source>
        <dbReference type="EMBL" id="KAF5463946.1"/>
    </source>
</evidence>
<evidence type="ECO:0000256" key="6">
    <source>
        <dbReference type="SAM" id="MobiDB-lite"/>
    </source>
</evidence>
<comment type="subcellular location">
    <subcellularLocation>
        <location evidence="1">Nucleus</location>
    </subcellularLocation>
</comment>
<dbReference type="AlphaFoldDB" id="A0A833XCL2"/>
<feature type="non-terminal residue" evidence="7">
    <location>
        <position position="1"/>
    </location>
</feature>
<dbReference type="Proteomes" id="UP000619265">
    <property type="component" value="Unassembled WGS sequence"/>
</dbReference>
<dbReference type="GO" id="GO:0005634">
    <property type="term" value="C:nucleus"/>
    <property type="evidence" value="ECO:0007669"/>
    <property type="project" value="UniProtKB-SubCell"/>
</dbReference>
<evidence type="ECO:0000256" key="4">
    <source>
        <dbReference type="ARBA" id="ARBA00023242"/>
    </source>
</evidence>
<dbReference type="GO" id="GO:0030154">
    <property type="term" value="P:cell differentiation"/>
    <property type="evidence" value="ECO:0007669"/>
    <property type="project" value="EnsemblPlants"/>
</dbReference>
<keyword evidence="3" id="KW-0804">Transcription</keyword>
<dbReference type="PROSITE" id="PS50985">
    <property type="entry name" value="GRAS"/>
    <property type="match status" value="1"/>
</dbReference>
<feature type="region of interest" description="Leucine repeat I (LRI)" evidence="5">
    <location>
        <begin position="218"/>
        <end position="278"/>
    </location>
</feature>
<feature type="region of interest" description="SAW" evidence="5">
    <location>
        <begin position="518"/>
        <end position="589"/>
    </location>
</feature>
<dbReference type="Pfam" id="PF03514">
    <property type="entry name" value="GRAS"/>
    <property type="match status" value="1"/>
</dbReference>
<comment type="caution">
    <text evidence="5">Lacks conserved residue(s) required for the propagation of feature annotation.</text>
</comment>
<accession>A0A833XCL2</accession>
<reference evidence="7" key="1">
    <citation type="submission" date="2015-10" db="EMBL/GenBank/DDBJ databases">
        <authorList>
            <person name="Martinez-Garcia P.J."/>
            <person name="Crepeau M.W."/>
            <person name="Puiu D."/>
            <person name="Gonzalez-Ibeas D."/>
            <person name="Whalen J."/>
            <person name="Stevens K."/>
            <person name="Paul R."/>
            <person name="Butterfield T."/>
            <person name="Britton M."/>
            <person name="Reagan R."/>
            <person name="Chakraborty S."/>
            <person name="Walawage S.L."/>
            <person name="Vasquez-Gross H.A."/>
            <person name="Cardeno C."/>
            <person name="Famula R."/>
            <person name="Pratt K."/>
            <person name="Kuruganti S."/>
            <person name="Aradhya M.K."/>
            <person name="Leslie C.A."/>
            <person name="Dandekar A.M."/>
            <person name="Salzberg S.L."/>
            <person name="Wegrzyn J.L."/>
            <person name="Langley C.H."/>
            <person name="Neale D.B."/>
        </authorList>
    </citation>
    <scope>NUCLEOTIDE SEQUENCE</scope>
    <source>
        <tissue evidence="7">Leaves</tissue>
    </source>
</reference>
<feature type="region of interest" description="Leucine repeat II (LRII)" evidence="5">
    <location>
        <begin position="380"/>
        <end position="412"/>
    </location>
</feature>
<protein>
    <recommendedName>
        <fullName evidence="9">Scarecrow-like protein 15</fullName>
    </recommendedName>
</protein>
<organism evidence="7 8">
    <name type="scientific">Juglans regia</name>
    <name type="common">English walnut</name>
    <dbReference type="NCBI Taxonomy" id="51240"/>
    <lineage>
        <taxon>Eukaryota</taxon>
        <taxon>Viridiplantae</taxon>
        <taxon>Streptophyta</taxon>
        <taxon>Embryophyta</taxon>
        <taxon>Tracheophyta</taxon>
        <taxon>Spermatophyta</taxon>
        <taxon>Magnoliopsida</taxon>
        <taxon>eudicotyledons</taxon>
        <taxon>Gunneridae</taxon>
        <taxon>Pentapetalae</taxon>
        <taxon>rosids</taxon>
        <taxon>fabids</taxon>
        <taxon>Fagales</taxon>
        <taxon>Juglandaceae</taxon>
        <taxon>Juglans</taxon>
    </lineage>
</organism>
<dbReference type="PANTHER" id="PTHR31636">
    <property type="entry name" value="OSJNBA0084A10.13 PROTEIN-RELATED"/>
    <property type="match status" value="1"/>
</dbReference>
<comment type="caution">
    <text evidence="7">The sequence shown here is derived from an EMBL/GenBank/DDBJ whole genome shotgun (WGS) entry which is preliminary data.</text>
</comment>
<feature type="compositionally biased region" description="Polar residues" evidence="6">
    <location>
        <begin position="66"/>
        <end position="82"/>
    </location>
</feature>
<evidence type="ECO:0000256" key="1">
    <source>
        <dbReference type="ARBA" id="ARBA00004123"/>
    </source>
</evidence>
<feature type="region of interest" description="Disordered" evidence="6">
    <location>
        <begin position="95"/>
        <end position="116"/>
    </location>
</feature>
<evidence type="ECO:0008006" key="9">
    <source>
        <dbReference type="Google" id="ProtNLM"/>
    </source>
</evidence>
<evidence type="ECO:0000313" key="8">
    <source>
        <dbReference type="Proteomes" id="UP000619265"/>
    </source>
</evidence>
<proteinExistence type="inferred from homology"/>
<feature type="region of interest" description="Disordered" evidence="6">
    <location>
        <begin position="66"/>
        <end position="85"/>
    </location>
</feature>
<sequence length="590" mass="66161">PLPFLTLKRKLRAQEVDTFTYLQLSLSSVSHFSISLAMRVTVNPPQTSQSPNPKPVPCNNNTVRNIGSHGSVNTPNQLSYEPTSVLDIRRSPSPVIERPASTTESSALTDVLSRPEDPTIDQWEDHVLHSTLDWDSIIKELGLQDDPAPALKSVLQFNPCEPHVPQLPELPQSHPFDPIHFVQSDFNLSEVYSTHNLAHSLNSVNLAQDFHHFGLNGFEIVEDLLRAADCFDTNQLQLAQAILERLNPRLRSPVGKPLQRAAFYFKEAFQTLLTTAGSNRTPRLSSWSEIVQTIRTYKAFSSISPIPLFSHFTTNQALLEALHGSNFIHVVDFDIGFGGQYASFMKEISERSAEPCKANNSPVLRITAVVPEEYAVESRLIKENLTQFAHELKIRLQVEFVLLRTFEMLSFKAIKFMEGEKTALLLSPTIFRRLGSTNSIAAFLSDLRRVSPSVVIFSDNEGWMEGPGVSSFRRNFVNSLEFYSLMFESLDATVGSGGCGGDWVKKVETVLLRPRIVAAVEAAGRRVPPWREVFCGAGMRAVQLSQFADFQAEYLLGKVQVRGFHVAKRQAELVLWWHDRPMVATSAWRC</sequence>
<name>A0A833XCL2_JUGRE</name>
<comment type="similarity">
    <text evidence="5">Belongs to the GRAS family.</text>
</comment>
<keyword evidence="2" id="KW-0805">Transcription regulation</keyword>
<evidence type="ECO:0000256" key="3">
    <source>
        <dbReference type="ARBA" id="ARBA00023163"/>
    </source>
</evidence>
<evidence type="ECO:0000256" key="2">
    <source>
        <dbReference type="ARBA" id="ARBA00023015"/>
    </source>
</evidence>
<feature type="short sequence motif" description="VHIID" evidence="5">
    <location>
        <begin position="328"/>
        <end position="332"/>
    </location>
</feature>
<evidence type="ECO:0000256" key="5">
    <source>
        <dbReference type="PROSITE-ProRule" id="PRU01191"/>
    </source>
</evidence>